<dbReference type="GO" id="GO:0003677">
    <property type="term" value="F:DNA binding"/>
    <property type="evidence" value="ECO:0007669"/>
    <property type="project" value="UniProtKB-KW"/>
</dbReference>
<name>A0A368UGK1_9STRE</name>
<keyword evidence="1" id="KW-0238">DNA-binding</keyword>
<comment type="caution">
    <text evidence="1">The sequence shown here is derived from an EMBL/GenBank/DDBJ whole genome shotgun (WGS) entry which is preliminary data.</text>
</comment>
<organism evidence="1 2">
    <name type="scientific">Streptococcus gallolyticus</name>
    <dbReference type="NCBI Taxonomy" id="315405"/>
    <lineage>
        <taxon>Bacteria</taxon>
        <taxon>Bacillati</taxon>
        <taxon>Bacillota</taxon>
        <taxon>Bacilli</taxon>
        <taxon>Lactobacillales</taxon>
        <taxon>Streptococcaceae</taxon>
        <taxon>Streptococcus</taxon>
    </lineage>
</organism>
<dbReference type="Proteomes" id="UP000253215">
    <property type="component" value="Unassembled WGS sequence"/>
</dbReference>
<dbReference type="AlphaFoldDB" id="A0A368UGK1"/>
<dbReference type="EMBL" id="NETH01000006">
    <property type="protein sequence ID" value="RCW17662.1"/>
    <property type="molecule type" value="Genomic_DNA"/>
</dbReference>
<protein>
    <submittedName>
        <fullName evidence="1">DNA-binding protein</fullName>
    </submittedName>
</protein>
<evidence type="ECO:0000313" key="2">
    <source>
        <dbReference type="Proteomes" id="UP000253215"/>
    </source>
</evidence>
<accession>A0A368UGK1</accession>
<dbReference type="Pfam" id="PF07751">
    <property type="entry name" value="Abi_2"/>
    <property type="match status" value="1"/>
</dbReference>
<reference evidence="1 2" key="1">
    <citation type="journal article" date="2018" name="Sci. Rep.">
        <title>Network-guided genomic and metagenomic analysis of the faecal microbiota of the critically endangered kakapo.</title>
        <authorList>
            <person name="Waite D.W."/>
            <person name="Dsouza M."/>
            <person name="Sekiguchi Y."/>
            <person name="Hugenholtz P."/>
            <person name="Taylor M.W."/>
        </authorList>
    </citation>
    <scope>NUCLEOTIDE SEQUENCE [LARGE SCALE GENOMIC DNA]</scope>
    <source>
        <strain evidence="1 2">BI02</strain>
    </source>
</reference>
<proteinExistence type="predicted"/>
<sequence length="328" mass="38561">MKPFKTLDQQIAILKRRGLNVKNYEHAKQYLLTNNYYNVINGYSKFFTTKRNPENYISTVDFREIEAIHLFDKELKTTLLNALIDAEKHFKSVVAYRFSEKFPEPYSYLKTNNFKNTNDFKEISSISKLIGNLSQIINLNIKKKQSNSIKHYYMKHDGVPFWVICNDMTFGQIVTFYEHLDCNLQEKISFDLSTFLQDNLQNITNIPSKNIISVSTLLNFLKNANEFRNIAAHNNLLFNHRCWKNLKTQKWMPLNASKCNKQGLYFVFLYLRCLLSSSQYAVLHNTILKRINTLKKKLYSIPISKVLISIDFPTDWDTSEKILQNNIS</sequence>
<gene>
    <name evidence="1" type="ORF">CAC02_02005</name>
</gene>
<dbReference type="InterPro" id="IPR011664">
    <property type="entry name" value="Abi_system_AbiD/AbiF-like"/>
</dbReference>
<evidence type="ECO:0000313" key="1">
    <source>
        <dbReference type="EMBL" id="RCW17662.1"/>
    </source>
</evidence>